<dbReference type="AlphaFoldDB" id="A0A9W6EX47"/>
<dbReference type="Proteomes" id="UP001165080">
    <property type="component" value="Unassembled WGS sequence"/>
</dbReference>
<proteinExistence type="predicted"/>
<sequence length="144" mass="15958">MLGLHRQRCTANANRAGPRSNVTVRAAAVGGPIATRPLLLHAGDATMSVPFTMEQAQQLQAAFQKLFQTFAEKQKAQRPKRWDMMEWRQADQDVGMEVFCNPNAHTTAFDAKLLITLWSRGGLKITTEARLSSVTSDVDNFLQG</sequence>
<comment type="caution">
    <text evidence="1">The sequence shown here is derived from an EMBL/GenBank/DDBJ whole genome shotgun (WGS) entry which is preliminary data.</text>
</comment>
<reference evidence="1 2" key="1">
    <citation type="journal article" date="2023" name="Commun. Biol.">
        <title>Reorganization of the ancestral sex-determining regions during the evolution of trioecy in Pleodorina starrii.</title>
        <authorList>
            <person name="Takahashi K."/>
            <person name="Suzuki S."/>
            <person name="Kawai-Toyooka H."/>
            <person name="Yamamoto K."/>
            <person name="Hamaji T."/>
            <person name="Ootsuki R."/>
            <person name="Yamaguchi H."/>
            <person name="Kawachi M."/>
            <person name="Higashiyama T."/>
            <person name="Nozaki H."/>
        </authorList>
    </citation>
    <scope>NUCLEOTIDE SEQUENCE [LARGE SCALE GENOMIC DNA]</scope>
    <source>
        <strain evidence="1 2">NIES-4479</strain>
    </source>
</reference>
<evidence type="ECO:0000313" key="2">
    <source>
        <dbReference type="Proteomes" id="UP001165080"/>
    </source>
</evidence>
<dbReference type="EMBL" id="BRXU01000001">
    <property type="protein sequence ID" value="GLC48327.1"/>
    <property type="molecule type" value="Genomic_DNA"/>
</dbReference>
<gene>
    <name evidence="1" type="primary">PLESTBF000039</name>
    <name evidence="1" type="ORF">PLESTB_000084000</name>
</gene>
<accession>A0A9W6EX47</accession>
<name>A0A9W6EX47_9CHLO</name>
<keyword evidence="2" id="KW-1185">Reference proteome</keyword>
<protein>
    <submittedName>
        <fullName evidence="1">Uncharacterized protein</fullName>
    </submittedName>
</protein>
<organism evidence="1 2">
    <name type="scientific">Pleodorina starrii</name>
    <dbReference type="NCBI Taxonomy" id="330485"/>
    <lineage>
        <taxon>Eukaryota</taxon>
        <taxon>Viridiplantae</taxon>
        <taxon>Chlorophyta</taxon>
        <taxon>core chlorophytes</taxon>
        <taxon>Chlorophyceae</taxon>
        <taxon>CS clade</taxon>
        <taxon>Chlamydomonadales</taxon>
        <taxon>Volvocaceae</taxon>
        <taxon>Pleodorina</taxon>
    </lineage>
</organism>
<evidence type="ECO:0000313" key="1">
    <source>
        <dbReference type="EMBL" id="GLC48327.1"/>
    </source>
</evidence>